<evidence type="ECO:0000256" key="1">
    <source>
        <dbReference type="ARBA" id="ARBA00004651"/>
    </source>
</evidence>
<dbReference type="PIRSF" id="PIRSF016636">
    <property type="entry name" value="AlgI_DltB"/>
    <property type="match status" value="1"/>
</dbReference>
<gene>
    <name evidence="9" type="ORF">NC998_23515</name>
</gene>
<evidence type="ECO:0000313" key="9">
    <source>
        <dbReference type="EMBL" id="MEP0820077.1"/>
    </source>
</evidence>
<keyword evidence="7" id="KW-0012">Acyltransferase</keyword>
<protein>
    <submittedName>
        <fullName evidence="9">MBOAT family protein</fullName>
    </submittedName>
</protein>
<evidence type="ECO:0000256" key="5">
    <source>
        <dbReference type="ARBA" id="ARBA00022989"/>
    </source>
</evidence>
<accession>A0ABV0JE59</accession>
<reference evidence="9 10" key="1">
    <citation type="submission" date="2022-04" db="EMBL/GenBank/DDBJ databases">
        <title>Positive selection, recombination, and allopatry shape intraspecific diversity of widespread and dominant cyanobacteria.</title>
        <authorList>
            <person name="Wei J."/>
            <person name="Shu W."/>
            <person name="Hu C."/>
        </authorList>
    </citation>
    <scope>NUCLEOTIDE SEQUENCE [LARGE SCALE GENOMIC DNA]</scope>
    <source>
        <strain evidence="9 10">GB2-A4</strain>
    </source>
</reference>
<evidence type="ECO:0000256" key="4">
    <source>
        <dbReference type="ARBA" id="ARBA00022692"/>
    </source>
</evidence>
<dbReference type="Proteomes" id="UP001464891">
    <property type="component" value="Unassembled WGS sequence"/>
</dbReference>
<dbReference type="InterPro" id="IPR051085">
    <property type="entry name" value="MB_O-acyltransferase"/>
</dbReference>
<organism evidence="9 10">
    <name type="scientific">Trichocoleus desertorum GB2-A4</name>
    <dbReference type="NCBI Taxonomy" id="2933944"/>
    <lineage>
        <taxon>Bacteria</taxon>
        <taxon>Bacillati</taxon>
        <taxon>Cyanobacteriota</taxon>
        <taxon>Cyanophyceae</taxon>
        <taxon>Leptolyngbyales</taxon>
        <taxon>Trichocoleusaceae</taxon>
        <taxon>Trichocoleus</taxon>
    </lineage>
</organism>
<keyword evidence="10" id="KW-1185">Reference proteome</keyword>
<sequence length="496" mass="56955">MTFLSLTYGLFLILVLGIYWSVREPWWRLWTLLIASLVFYASLQVVYIPLLFASLWLNFRIGQAIGEPPDWRIEDWQFAQQDWNRRRVQLLWFGIAANVLLLVGFKYVPFLLSSVGGGLNWAAAQQNASWLDENLVVPLGLSFFTFECIAYLVDVYRGAPATQQFLKFSAYKLFFPKLISGPITRFHLFATQLKAQQFPKPDQIVEGVWLIACGAVKKGLLSDNIGTFVDLCFGNIQRAGSGDLWLATFAYGLQLYLDFSGYVDIVRGSAMLLGFNLPQNFDFPYFSTSIADFWRRWHMTLGDWLRNYLYFPLGGSRQGLQRTCLNLMIVMLIAGIWHGAAWGFVVWGAIHGLALVVHRLTQVYSDRTPSLKAFWLSIPGAVIAWLITQLMVFIAWIFFRLPNLKDSTWVVQHLWGHAADAQFTQKIYLEGLKMERPQIALLLWLIVALMGVAYAFNRGLKLQINWPLKLLLVPLFFFLVWMLAPQGSLPYIYFDF</sequence>
<proteinExistence type="inferred from homology"/>
<comment type="similarity">
    <text evidence="2 7">Belongs to the membrane-bound acyltransferase family.</text>
</comment>
<dbReference type="Pfam" id="PF03062">
    <property type="entry name" value="MBOAT"/>
    <property type="match status" value="1"/>
</dbReference>
<evidence type="ECO:0000313" key="10">
    <source>
        <dbReference type="Proteomes" id="UP001464891"/>
    </source>
</evidence>
<keyword evidence="6 7" id="KW-0472">Membrane</keyword>
<evidence type="ECO:0000256" key="7">
    <source>
        <dbReference type="PIRNR" id="PIRNR016636"/>
    </source>
</evidence>
<evidence type="ECO:0000256" key="8">
    <source>
        <dbReference type="SAM" id="Phobius"/>
    </source>
</evidence>
<feature type="transmembrane region" description="Helical" evidence="8">
    <location>
        <begin position="468"/>
        <end position="484"/>
    </location>
</feature>
<dbReference type="PANTHER" id="PTHR13285">
    <property type="entry name" value="ACYLTRANSFERASE"/>
    <property type="match status" value="1"/>
</dbReference>
<name>A0ABV0JE59_9CYAN</name>
<dbReference type="InterPro" id="IPR028362">
    <property type="entry name" value="AlgI"/>
</dbReference>
<keyword evidence="3 7" id="KW-1003">Cell membrane</keyword>
<dbReference type="InterPro" id="IPR004299">
    <property type="entry name" value="MBOAT_fam"/>
</dbReference>
<evidence type="ECO:0000256" key="2">
    <source>
        <dbReference type="ARBA" id="ARBA00010323"/>
    </source>
</evidence>
<dbReference type="RefSeq" id="WP_190437169.1">
    <property type="nucleotide sequence ID" value="NZ_JAMPKM010000019.1"/>
</dbReference>
<keyword evidence="7" id="KW-0808">Transferase</keyword>
<dbReference type="PIRSF" id="PIRSF500217">
    <property type="entry name" value="AlgI"/>
    <property type="match status" value="1"/>
</dbReference>
<dbReference type="InterPro" id="IPR024194">
    <property type="entry name" value="Ac/AlaTfrase_AlgI/DltB"/>
</dbReference>
<feature type="transmembrane region" description="Helical" evidence="8">
    <location>
        <begin position="344"/>
        <end position="361"/>
    </location>
</feature>
<comment type="caution">
    <text evidence="9">The sequence shown here is derived from an EMBL/GenBank/DDBJ whole genome shotgun (WGS) entry which is preliminary data.</text>
</comment>
<keyword evidence="4 8" id="KW-0812">Transmembrane</keyword>
<dbReference type="PANTHER" id="PTHR13285:SF18">
    <property type="entry name" value="PROTEIN-CYSTEINE N-PALMITOYLTRANSFERASE RASP"/>
    <property type="match status" value="1"/>
</dbReference>
<comment type="subcellular location">
    <subcellularLocation>
        <location evidence="1">Cell membrane</location>
        <topology evidence="1">Multi-pass membrane protein</topology>
    </subcellularLocation>
</comment>
<feature type="transmembrane region" description="Helical" evidence="8">
    <location>
        <begin position="90"/>
        <end position="115"/>
    </location>
</feature>
<feature type="transmembrane region" description="Helical" evidence="8">
    <location>
        <begin position="439"/>
        <end position="456"/>
    </location>
</feature>
<feature type="transmembrane region" description="Helical" evidence="8">
    <location>
        <begin position="27"/>
        <end position="52"/>
    </location>
</feature>
<keyword evidence="5 8" id="KW-1133">Transmembrane helix</keyword>
<evidence type="ECO:0000256" key="3">
    <source>
        <dbReference type="ARBA" id="ARBA00022475"/>
    </source>
</evidence>
<dbReference type="EMBL" id="JAMPKM010000019">
    <property type="protein sequence ID" value="MEP0820077.1"/>
    <property type="molecule type" value="Genomic_DNA"/>
</dbReference>
<feature type="transmembrane region" description="Helical" evidence="8">
    <location>
        <begin position="373"/>
        <end position="399"/>
    </location>
</feature>
<evidence type="ECO:0000256" key="6">
    <source>
        <dbReference type="ARBA" id="ARBA00023136"/>
    </source>
</evidence>